<sequence>MIRERATGEVGIRREDSAYRSGWEDGRFGRVQTFVTNDSLATWTEYPDRLSYYRGHRDGRRIREMLGGRGRPA</sequence>
<name>A0A6J4PNM3_9ACTN</name>
<reference evidence="1" key="1">
    <citation type="submission" date="2020-02" db="EMBL/GenBank/DDBJ databases">
        <authorList>
            <person name="Meier V. D."/>
        </authorList>
    </citation>
    <scope>NUCLEOTIDE SEQUENCE</scope>
    <source>
        <strain evidence="1">AVDCRST_MAG82</strain>
    </source>
</reference>
<accession>A0A6J4PNM3</accession>
<gene>
    <name evidence="1" type="ORF">AVDCRST_MAG82-1218</name>
</gene>
<proteinExistence type="predicted"/>
<dbReference type="AlphaFoldDB" id="A0A6J4PNM3"/>
<dbReference type="EMBL" id="CADCVA010000165">
    <property type="protein sequence ID" value="CAA9417755.1"/>
    <property type="molecule type" value="Genomic_DNA"/>
</dbReference>
<protein>
    <submittedName>
        <fullName evidence="1">Uncharacterized protein</fullName>
    </submittedName>
</protein>
<organism evidence="1">
    <name type="scientific">uncultured Rubrobacteraceae bacterium</name>
    <dbReference type="NCBI Taxonomy" id="349277"/>
    <lineage>
        <taxon>Bacteria</taxon>
        <taxon>Bacillati</taxon>
        <taxon>Actinomycetota</taxon>
        <taxon>Rubrobacteria</taxon>
        <taxon>Rubrobacterales</taxon>
        <taxon>Rubrobacteraceae</taxon>
        <taxon>environmental samples</taxon>
    </lineage>
</organism>
<evidence type="ECO:0000313" key="1">
    <source>
        <dbReference type="EMBL" id="CAA9417755.1"/>
    </source>
</evidence>